<sequence>MSFYSQTPSESAPLMEFMTTFADTYDGRPYDDRQRDFLSKYGHKRIGLKTVSEIADNFSRLHAKKRHFLTFLGEGMNKGKTYTFHLGGVPEVTEEMSSSRRLQFLGPAASAAFTKGNGDVSLTLSVLQAFDGIETFKLGDDDIRTLLKSCTQSGKTDSDFEKDFRQARKDILDAWGEQKTKDVFKLNLEANTLKRFPPLTDIIPHTAYSAWTTALHNRVSTVDQLDLVHKGLKDHLDTIGVDAQLRSETIEGIQKFLSEVEETPEQEHFKKTLKLDPRQVALLADTRLLTAFTGSPPTSGKKLSLMSDSLFEDYKSALGDSFVLDREYTYRPTDYLCHFDSEVQSFFGNAKPNSDSQVPEQPELLSEQLRKDVGDILNGKGDEVLDRSKSRCTIANQFTISQIHEGATPDRVAWLKLCCDELSFLNASKEAIRKELPPRAQRAVDART</sequence>
<evidence type="ECO:0000313" key="3">
    <source>
        <dbReference type="Proteomes" id="UP000094020"/>
    </source>
</evidence>
<dbReference type="RefSeq" id="XP_019011060.1">
    <property type="nucleotide sequence ID" value="XM_019156102.1"/>
</dbReference>
<organism evidence="1">
    <name type="scientific">Kwoniella pini CBS 10737</name>
    <dbReference type="NCBI Taxonomy" id="1296096"/>
    <lineage>
        <taxon>Eukaryota</taxon>
        <taxon>Fungi</taxon>
        <taxon>Dikarya</taxon>
        <taxon>Basidiomycota</taxon>
        <taxon>Agaricomycotina</taxon>
        <taxon>Tremellomycetes</taxon>
        <taxon>Tremellales</taxon>
        <taxon>Cryptococcaceae</taxon>
        <taxon>Kwoniella</taxon>
    </lineage>
</organism>
<accession>A0A1B9I331</accession>
<reference evidence="2" key="4">
    <citation type="submission" date="2024-02" db="EMBL/GenBank/DDBJ databases">
        <title>Comparative genomics of Cryptococcus and Kwoniella reveals pathogenesis evolution and contrasting modes of karyotype evolution via chromosome fusion or intercentromeric recombination.</title>
        <authorList>
            <person name="Coelho M.A."/>
            <person name="David-Palma M."/>
            <person name="Shea T."/>
            <person name="Bowers K."/>
            <person name="McGinley-Smith S."/>
            <person name="Mohammad A.W."/>
            <person name="Gnirke A."/>
            <person name="Yurkov A.M."/>
            <person name="Nowrousian M."/>
            <person name="Sun S."/>
            <person name="Cuomo C.A."/>
            <person name="Heitman J."/>
        </authorList>
    </citation>
    <scope>NUCLEOTIDE SEQUENCE</scope>
    <source>
        <strain evidence="2">CBS 10737</strain>
    </source>
</reference>
<dbReference type="GeneID" id="30172737"/>
<dbReference type="AlphaFoldDB" id="A0A1B9I331"/>
<dbReference type="EMBL" id="KI894011">
    <property type="protein sequence ID" value="OCF49841.1"/>
    <property type="molecule type" value="Genomic_DNA"/>
</dbReference>
<protein>
    <submittedName>
        <fullName evidence="1">Uncharacterized protein</fullName>
    </submittedName>
</protein>
<gene>
    <name evidence="1" type="ORF">I206_04368</name>
    <name evidence="2" type="ORF">I206_104056</name>
</gene>
<reference evidence="1" key="1">
    <citation type="submission" date="2013-07" db="EMBL/GenBank/DDBJ databases">
        <title>The Genome Sequence of Cryptococcus pinus CBS10737.</title>
        <authorList>
            <consortium name="The Broad Institute Genome Sequencing Platform"/>
            <person name="Cuomo C."/>
            <person name="Litvintseva A."/>
            <person name="Chen Y."/>
            <person name="Heitman J."/>
            <person name="Sun S."/>
            <person name="Springer D."/>
            <person name="Dromer F."/>
            <person name="Young S.K."/>
            <person name="Zeng Q."/>
            <person name="Gargeya S."/>
            <person name="Fitzgerald M."/>
            <person name="Abouelleil A."/>
            <person name="Alvarado L."/>
            <person name="Berlin A.M."/>
            <person name="Chapman S.B."/>
            <person name="Dewar J."/>
            <person name="Goldberg J."/>
            <person name="Griggs A."/>
            <person name="Gujja S."/>
            <person name="Hansen M."/>
            <person name="Howarth C."/>
            <person name="Imamovic A."/>
            <person name="Larimer J."/>
            <person name="McCowan C."/>
            <person name="Murphy C."/>
            <person name="Pearson M."/>
            <person name="Priest M."/>
            <person name="Roberts A."/>
            <person name="Saif S."/>
            <person name="Shea T."/>
            <person name="Sykes S."/>
            <person name="Wortman J."/>
            <person name="Nusbaum C."/>
            <person name="Birren B."/>
        </authorList>
    </citation>
    <scope>NUCLEOTIDE SEQUENCE [LARGE SCALE GENOMIC DNA]</scope>
    <source>
        <strain evidence="1">CBS 10737</strain>
    </source>
</reference>
<keyword evidence="3" id="KW-1185">Reference proteome</keyword>
<proteinExistence type="predicted"/>
<evidence type="ECO:0000313" key="2">
    <source>
        <dbReference type="EMBL" id="WWC70109.1"/>
    </source>
</evidence>
<dbReference type="EMBL" id="CP144523">
    <property type="protein sequence ID" value="WWC70109.1"/>
    <property type="molecule type" value="Genomic_DNA"/>
</dbReference>
<dbReference type="KEGG" id="kpin:30172737"/>
<name>A0A1B9I331_9TREE</name>
<reference evidence="1" key="3">
    <citation type="submission" date="2016-07" db="EMBL/GenBank/DDBJ databases">
        <title>Evolution of pathogenesis and genome organization in the Tremellales.</title>
        <authorList>
            <person name="Cuomo C."/>
            <person name="Litvintseva A."/>
            <person name="Heitman J."/>
            <person name="Chen Y."/>
            <person name="Sun S."/>
            <person name="Springer D."/>
            <person name="Dromer F."/>
            <person name="Young S."/>
            <person name="Zeng Q."/>
            <person name="Chapman S."/>
            <person name="Gujja S."/>
            <person name="Saif S."/>
            <person name="Birren B."/>
        </authorList>
    </citation>
    <scope>NUCLEOTIDE SEQUENCE</scope>
    <source>
        <strain evidence="1">CBS 10737</strain>
    </source>
</reference>
<reference evidence="2" key="2">
    <citation type="submission" date="2013-07" db="EMBL/GenBank/DDBJ databases">
        <authorList>
            <consortium name="The Broad Institute Genome Sequencing Platform"/>
            <person name="Cuomo C."/>
            <person name="Litvintseva A."/>
            <person name="Chen Y."/>
            <person name="Heitman J."/>
            <person name="Sun S."/>
            <person name="Springer D."/>
            <person name="Dromer F."/>
            <person name="Young S.K."/>
            <person name="Zeng Q."/>
            <person name="Gargeya S."/>
            <person name="Fitzgerald M."/>
            <person name="Abouelleil A."/>
            <person name="Alvarado L."/>
            <person name="Berlin A.M."/>
            <person name="Chapman S.B."/>
            <person name="Dewar J."/>
            <person name="Goldberg J."/>
            <person name="Griggs A."/>
            <person name="Gujja S."/>
            <person name="Hansen M."/>
            <person name="Howarth C."/>
            <person name="Imamovic A."/>
            <person name="Larimer J."/>
            <person name="McCowan C."/>
            <person name="Murphy C."/>
            <person name="Pearson M."/>
            <person name="Priest M."/>
            <person name="Roberts A."/>
            <person name="Saif S."/>
            <person name="Shea T."/>
            <person name="Sykes S."/>
            <person name="Wortman J."/>
            <person name="Nusbaum C."/>
            <person name="Birren B."/>
        </authorList>
    </citation>
    <scope>NUCLEOTIDE SEQUENCE</scope>
    <source>
        <strain evidence="2">CBS 10737</strain>
    </source>
</reference>
<dbReference type="Proteomes" id="UP000094020">
    <property type="component" value="Chromosome 5"/>
</dbReference>
<evidence type="ECO:0000313" key="1">
    <source>
        <dbReference type="EMBL" id="OCF49841.1"/>
    </source>
</evidence>